<dbReference type="GeneID" id="40473974"/>
<reference evidence="2 3" key="1">
    <citation type="submission" date="2019-06" db="EMBL/GenBank/DDBJ databases">
        <title>Thermococcus indicus sp. nov., a Fe(III)-reducing hyperthermophilic archaeon isolated from the Onnuri vent field of the Central Indian Ocean ridge.</title>
        <authorList>
            <person name="Lim J.K."/>
            <person name="Kim Y.J."/>
            <person name="Kwon K.K."/>
        </authorList>
    </citation>
    <scope>NUCLEOTIDE SEQUENCE [LARGE SCALE GENOMIC DNA]</scope>
    <source>
        <strain evidence="2 3">IOH1</strain>
    </source>
</reference>
<dbReference type="RefSeq" id="WP_139680062.1">
    <property type="nucleotide sequence ID" value="NZ_CP040846.1"/>
</dbReference>
<protein>
    <submittedName>
        <fullName evidence="2">Uncharacterized protein</fullName>
    </submittedName>
</protein>
<keyword evidence="1" id="KW-0812">Transmembrane</keyword>
<dbReference type="OrthoDB" id="100210at2157"/>
<keyword evidence="1" id="KW-0472">Membrane</keyword>
<keyword evidence="1" id="KW-1133">Transmembrane helix</keyword>
<sequence length="168" mass="18710">MSRSERRLKAQTSLEVLFILAIILGGVVFTMRIYIKQNSDTLLIAGVRDASSRAAAYISTGVEVDGSVYAPLNEVMENYTGFKPVSFRFAGLKTQLETEGKVVLLIKFEHDLYLSEGENEKIAGAIGEFMVDYLDLSRDFTLRDGKLYQGGREVEFNVTVNGDWVVVP</sequence>
<organism evidence="2 3">
    <name type="scientific">Thermococcus indicus</name>
    <dbReference type="NCBI Taxonomy" id="2586643"/>
    <lineage>
        <taxon>Archaea</taxon>
        <taxon>Methanobacteriati</taxon>
        <taxon>Methanobacteriota</taxon>
        <taxon>Thermococci</taxon>
        <taxon>Thermococcales</taxon>
        <taxon>Thermococcaceae</taxon>
        <taxon>Thermococcus</taxon>
    </lineage>
</organism>
<dbReference type="EMBL" id="CP040846">
    <property type="protein sequence ID" value="QDA30675.1"/>
    <property type="molecule type" value="Genomic_DNA"/>
</dbReference>
<dbReference type="AlphaFoldDB" id="A0A4Y5SIY2"/>
<name>A0A4Y5SIY2_9EURY</name>
<dbReference type="Proteomes" id="UP000306007">
    <property type="component" value="Chromosome"/>
</dbReference>
<accession>A0A4Y5SIY2</accession>
<feature type="transmembrane region" description="Helical" evidence="1">
    <location>
        <begin position="12"/>
        <end position="35"/>
    </location>
</feature>
<dbReference type="KEGG" id="tic:FH039_02280"/>
<evidence type="ECO:0000256" key="1">
    <source>
        <dbReference type="SAM" id="Phobius"/>
    </source>
</evidence>
<proteinExistence type="predicted"/>
<keyword evidence="3" id="KW-1185">Reference proteome</keyword>
<evidence type="ECO:0000313" key="2">
    <source>
        <dbReference type="EMBL" id="QDA30675.1"/>
    </source>
</evidence>
<evidence type="ECO:0000313" key="3">
    <source>
        <dbReference type="Proteomes" id="UP000306007"/>
    </source>
</evidence>
<gene>
    <name evidence="2" type="ORF">FH039_02280</name>
</gene>